<evidence type="ECO:0000313" key="3">
    <source>
        <dbReference type="Proteomes" id="UP001151760"/>
    </source>
</evidence>
<evidence type="ECO:0000313" key="2">
    <source>
        <dbReference type="EMBL" id="GJT64830.1"/>
    </source>
</evidence>
<reference evidence="2" key="1">
    <citation type="journal article" date="2022" name="Int. J. Mol. Sci.">
        <title>Draft Genome of Tanacetum Coccineum: Genomic Comparison of Closely Related Tanacetum-Family Plants.</title>
        <authorList>
            <person name="Yamashiro T."/>
            <person name="Shiraishi A."/>
            <person name="Nakayama K."/>
            <person name="Satake H."/>
        </authorList>
    </citation>
    <scope>NUCLEOTIDE SEQUENCE</scope>
</reference>
<organism evidence="2 3">
    <name type="scientific">Tanacetum coccineum</name>
    <dbReference type="NCBI Taxonomy" id="301880"/>
    <lineage>
        <taxon>Eukaryota</taxon>
        <taxon>Viridiplantae</taxon>
        <taxon>Streptophyta</taxon>
        <taxon>Embryophyta</taxon>
        <taxon>Tracheophyta</taxon>
        <taxon>Spermatophyta</taxon>
        <taxon>Magnoliopsida</taxon>
        <taxon>eudicotyledons</taxon>
        <taxon>Gunneridae</taxon>
        <taxon>Pentapetalae</taxon>
        <taxon>asterids</taxon>
        <taxon>campanulids</taxon>
        <taxon>Asterales</taxon>
        <taxon>Asteraceae</taxon>
        <taxon>Asteroideae</taxon>
        <taxon>Anthemideae</taxon>
        <taxon>Anthemidinae</taxon>
        <taxon>Tanacetum</taxon>
    </lineage>
</organism>
<protein>
    <submittedName>
        <fullName evidence="2">Uncharacterized protein</fullName>
    </submittedName>
</protein>
<evidence type="ECO:0000256" key="1">
    <source>
        <dbReference type="SAM" id="SignalP"/>
    </source>
</evidence>
<name>A0ABQ5FPH2_9ASTR</name>
<dbReference type="EMBL" id="BQNB010017581">
    <property type="protein sequence ID" value="GJT64830.1"/>
    <property type="molecule type" value="Genomic_DNA"/>
</dbReference>
<proteinExistence type="predicted"/>
<feature type="signal peptide" evidence="1">
    <location>
        <begin position="1"/>
        <end position="27"/>
    </location>
</feature>
<gene>
    <name evidence="2" type="ORF">Tco_1016310</name>
</gene>
<comment type="caution">
    <text evidence="2">The sequence shown here is derived from an EMBL/GenBank/DDBJ whole genome shotgun (WGS) entry which is preliminary data.</text>
</comment>
<sequence>MLTTFLTWLFIPVLLICMLNVETYIEAAKIVVKQGHAPDDITFVARAGYWVNILLKYLLNWKAHTLQMVKWDDIGTKFGDEENLGLYFN</sequence>
<reference evidence="2" key="2">
    <citation type="submission" date="2022-01" db="EMBL/GenBank/DDBJ databases">
        <authorList>
            <person name="Yamashiro T."/>
            <person name="Shiraishi A."/>
            <person name="Satake H."/>
            <person name="Nakayama K."/>
        </authorList>
    </citation>
    <scope>NUCLEOTIDE SEQUENCE</scope>
</reference>
<dbReference type="Proteomes" id="UP001151760">
    <property type="component" value="Unassembled WGS sequence"/>
</dbReference>
<keyword evidence="1" id="KW-0732">Signal</keyword>
<keyword evidence="3" id="KW-1185">Reference proteome</keyword>
<feature type="chain" id="PRO_5046183899" evidence="1">
    <location>
        <begin position="28"/>
        <end position="89"/>
    </location>
</feature>
<accession>A0ABQ5FPH2</accession>